<evidence type="ECO:0000313" key="2">
    <source>
        <dbReference type="EMBL" id="SFJ24138.1"/>
    </source>
</evidence>
<keyword evidence="3" id="KW-1185">Reference proteome</keyword>
<accession>A0A1I3PRC6</accession>
<dbReference type="InterPro" id="IPR050228">
    <property type="entry name" value="Carboxylesterase_BioH"/>
</dbReference>
<dbReference type="SUPFAM" id="SSF53474">
    <property type="entry name" value="alpha/beta-Hydrolases"/>
    <property type="match status" value="1"/>
</dbReference>
<organism evidence="2 3">
    <name type="scientific">Aquamicrobium aerolatum DSM 21857</name>
    <dbReference type="NCBI Taxonomy" id="1121003"/>
    <lineage>
        <taxon>Bacteria</taxon>
        <taxon>Pseudomonadati</taxon>
        <taxon>Pseudomonadota</taxon>
        <taxon>Alphaproteobacteria</taxon>
        <taxon>Hyphomicrobiales</taxon>
        <taxon>Phyllobacteriaceae</taxon>
        <taxon>Aerobium</taxon>
    </lineage>
</organism>
<dbReference type="Pfam" id="PF12697">
    <property type="entry name" value="Abhydrolase_6"/>
    <property type="match status" value="1"/>
</dbReference>
<dbReference type="OrthoDB" id="9791366at2"/>
<dbReference type="RefSeq" id="WP_091522629.1">
    <property type="nucleotide sequence ID" value="NZ_FORF01000013.1"/>
</dbReference>
<sequence length="279" mass="30763">MTTPRSTYVEAAGFEIHVTEWGNPTNPALVMWHGLARTGRDFDEAAAALADSYFVLCPDTLGRGLSGWARDYTTDYSYSSFGRIALDLLDKYKVDRLRWVGTSMGGLIGVTLAAGALKGRVTHLVINDIGPDIPATGTGRISSYVGNPPVYDTVVEMEQWLRENYAPFGDNTDAFWRRMTDTSVRRTDDGRVTVHYDPSIVSQFTHHQADLNVWPAYDAIEAKTLLLRGETSDVLSADVAQQMTLRGPRPHLEVLPGCGHAPTLASSREIEILRQFVGT</sequence>
<dbReference type="InterPro" id="IPR000073">
    <property type="entry name" value="AB_hydrolase_1"/>
</dbReference>
<dbReference type="PANTHER" id="PTHR43194:SF2">
    <property type="entry name" value="PEROXISOMAL MEMBRANE PROTEIN LPX1"/>
    <property type="match status" value="1"/>
</dbReference>
<dbReference type="STRING" id="1121003.SAMN03080618_02414"/>
<evidence type="ECO:0000259" key="1">
    <source>
        <dbReference type="Pfam" id="PF12697"/>
    </source>
</evidence>
<protein>
    <submittedName>
        <fullName evidence="2">Pimeloyl-ACP methyl ester carboxylesterase</fullName>
    </submittedName>
</protein>
<dbReference type="PRINTS" id="PR00111">
    <property type="entry name" value="ABHYDROLASE"/>
</dbReference>
<evidence type="ECO:0000313" key="3">
    <source>
        <dbReference type="Proteomes" id="UP000242763"/>
    </source>
</evidence>
<proteinExistence type="predicted"/>
<reference evidence="3" key="1">
    <citation type="submission" date="2016-10" db="EMBL/GenBank/DDBJ databases">
        <authorList>
            <person name="Varghese N."/>
            <person name="Submissions S."/>
        </authorList>
    </citation>
    <scope>NUCLEOTIDE SEQUENCE [LARGE SCALE GENOMIC DNA]</scope>
    <source>
        <strain evidence="3">DSM 21857</strain>
    </source>
</reference>
<name>A0A1I3PRC6_9HYPH</name>
<dbReference type="Proteomes" id="UP000242763">
    <property type="component" value="Unassembled WGS sequence"/>
</dbReference>
<dbReference type="InterPro" id="IPR029058">
    <property type="entry name" value="AB_hydrolase_fold"/>
</dbReference>
<dbReference type="EMBL" id="FORF01000013">
    <property type="protein sequence ID" value="SFJ24138.1"/>
    <property type="molecule type" value="Genomic_DNA"/>
</dbReference>
<feature type="domain" description="AB hydrolase-1" evidence="1">
    <location>
        <begin position="29"/>
        <end position="265"/>
    </location>
</feature>
<dbReference type="AlphaFoldDB" id="A0A1I3PRC6"/>
<dbReference type="Gene3D" id="3.40.50.1820">
    <property type="entry name" value="alpha/beta hydrolase"/>
    <property type="match status" value="1"/>
</dbReference>
<gene>
    <name evidence="2" type="ORF">SAMN03080618_02414</name>
</gene>
<dbReference type="PANTHER" id="PTHR43194">
    <property type="entry name" value="HYDROLASE ALPHA/BETA FOLD FAMILY"/>
    <property type="match status" value="1"/>
</dbReference>